<dbReference type="Proteomes" id="UP000674318">
    <property type="component" value="Unassembled WGS sequence"/>
</dbReference>
<keyword evidence="3" id="KW-1185">Reference proteome</keyword>
<feature type="compositionally biased region" description="Basic and acidic residues" evidence="1">
    <location>
        <begin position="98"/>
        <end position="109"/>
    </location>
</feature>
<comment type="caution">
    <text evidence="2">The sequence shown here is derived from an EMBL/GenBank/DDBJ whole genome shotgun (WGS) entry which is preliminary data.</text>
</comment>
<dbReference type="EMBL" id="JAFJZO010000022">
    <property type="protein sequence ID" value="KAG5504920.1"/>
    <property type="molecule type" value="Genomic_DNA"/>
</dbReference>
<name>A0A836LE66_9TRYP</name>
<dbReference type="AlphaFoldDB" id="A0A836LE66"/>
<evidence type="ECO:0000313" key="3">
    <source>
        <dbReference type="Proteomes" id="UP000674318"/>
    </source>
</evidence>
<dbReference type="KEGG" id="phet:94290429"/>
<evidence type="ECO:0000256" key="1">
    <source>
        <dbReference type="SAM" id="MobiDB-lite"/>
    </source>
</evidence>
<feature type="region of interest" description="Disordered" evidence="1">
    <location>
        <begin position="86"/>
        <end position="109"/>
    </location>
</feature>
<sequence>MRQNEPRKMANSVSLSVQASMQRRGRELSFERSPPVHALPCIQMVDQGEANGAASSGGVGQCRRVSKYVSETSFAGSLPDITASSLPGSSVGFLSPEEEAHRSTSEHLARRLRQVQVQETRQRTFIAEEASRDFTDLTQRHGAYLEIAITCAMLRDAQNKEEEAALRKAQRWRLQILQDTLRDTIAEEEKHRKNLLHTECSVRRSLAQLQRADAHPLLQQEEFLRLSHAEHARRCFLHRMEAEEVEAMGIPFFAPIPSSFAPGATGSQGALEQSKLDLMAQEQCPFKYAAHCPYTSQRIRLLGARWAAAVASSEDTHSAASSHRLGGCRGRPFSGTRMLRKWMRPGPGITEFGKQSIRNSMTTHYRGTTELLPGLAL</sequence>
<dbReference type="RefSeq" id="XP_067757181.1">
    <property type="nucleotide sequence ID" value="XM_067900352.1"/>
</dbReference>
<gene>
    <name evidence="2" type="ORF">JKF63_04366</name>
</gene>
<protein>
    <submittedName>
        <fullName evidence="2">Uncharacterized protein</fullName>
    </submittedName>
</protein>
<evidence type="ECO:0000313" key="2">
    <source>
        <dbReference type="EMBL" id="KAG5504920.1"/>
    </source>
</evidence>
<proteinExistence type="predicted"/>
<dbReference type="OrthoDB" id="266192at2759"/>
<organism evidence="2 3">
    <name type="scientific">Porcisia hertigi</name>
    <dbReference type="NCBI Taxonomy" id="2761500"/>
    <lineage>
        <taxon>Eukaryota</taxon>
        <taxon>Discoba</taxon>
        <taxon>Euglenozoa</taxon>
        <taxon>Kinetoplastea</taxon>
        <taxon>Metakinetoplastina</taxon>
        <taxon>Trypanosomatida</taxon>
        <taxon>Trypanosomatidae</taxon>
        <taxon>Leishmaniinae</taxon>
        <taxon>Porcisia</taxon>
    </lineage>
</organism>
<accession>A0A836LE66</accession>
<dbReference type="GeneID" id="94290429"/>
<reference evidence="2 3" key="1">
    <citation type="submission" date="2021-02" db="EMBL/GenBank/DDBJ databases">
        <title>Porcisia hertigi Genome sequencing and assembly.</title>
        <authorList>
            <person name="Almutairi H."/>
            <person name="Gatherer D."/>
        </authorList>
    </citation>
    <scope>NUCLEOTIDE SEQUENCE [LARGE SCALE GENOMIC DNA]</scope>
    <source>
        <strain evidence="2 3">C119</strain>
    </source>
</reference>